<dbReference type="Gene3D" id="3.80.10.10">
    <property type="entry name" value="Ribonuclease Inhibitor"/>
    <property type="match status" value="1"/>
</dbReference>
<feature type="coiled-coil region" evidence="2">
    <location>
        <begin position="18"/>
        <end position="52"/>
    </location>
</feature>
<dbReference type="Pfam" id="PF13516">
    <property type="entry name" value="LRR_6"/>
    <property type="match status" value="1"/>
</dbReference>
<gene>
    <name evidence="3" type="ORF">THAOC_06485</name>
</gene>
<dbReference type="PANTHER" id="PTHR24111">
    <property type="entry name" value="LEUCINE-RICH REPEAT-CONTAINING PROTEIN 34"/>
    <property type="match status" value="1"/>
</dbReference>
<keyword evidence="2" id="KW-0175">Coiled coil</keyword>
<accession>K0TLP2</accession>
<keyword evidence="1" id="KW-0677">Repeat</keyword>
<keyword evidence="4" id="KW-1185">Reference proteome</keyword>
<protein>
    <submittedName>
        <fullName evidence="3">Uncharacterized protein</fullName>
    </submittedName>
</protein>
<dbReference type="EMBL" id="AGNL01006460">
    <property type="protein sequence ID" value="EJK72022.1"/>
    <property type="molecule type" value="Genomic_DNA"/>
</dbReference>
<dbReference type="eggNOG" id="ENOG502S6XN">
    <property type="taxonomic scope" value="Eukaryota"/>
</dbReference>
<sequence length="369" mass="41620">MQSQIDGLVAINSTLQLQARLDDQAERQAQEVDKLREKCDVLESRCGSLERSIQVLKKDVSWTYSAPDIPRSHWFEQGHDEEYADNMEDILSSIKEDTKCVKKKGEKYYCGCLDNDGQPEILHDDALLPHFKELADAIQLSNAIQEFCIDNIELHPSALRILCQAMEGKVTNFDVCRVRFPAVDIVECYGIIAASIRRNHALKRLLWIDNQISSDEQADLLIESTIGNRSIKDLRRQNGLSGIENVAAALATNPQLKALRIHTNELTDRDAELIAHALKQNTNLQALRLRGNNITSGGIEMIRTAIYDPSSLNAMEYCNHECWVDCVEGNFSGIAPLQRRNRKLYQLLSTRHLDGSNALHLNAELGEDK</sequence>
<dbReference type="InterPro" id="IPR032675">
    <property type="entry name" value="LRR_dom_sf"/>
</dbReference>
<dbReference type="InterPro" id="IPR001611">
    <property type="entry name" value="Leu-rich_rpt"/>
</dbReference>
<dbReference type="InterPro" id="IPR052201">
    <property type="entry name" value="LRR-containing_regulator"/>
</dbReference>
<evidence type="ECO:0000313" key="4">
    <source>
        <dbReference type="Proteomes" id="UP000266841"/>
    </source>
</evidence>
<dbReference type="PANTHER" id="PTHR24111:SF0">
    <property type="entry name" value="LEUCINE-RICH REPEAT-CONTAINING PROTEIN"/>
    <property type="match status" value="1"/>
</dbReference>
<dbReference type="Proteomes" id="UP000266841">
    <property type="component" value="Unassembled WGS sequence"/>
</dbReference>
<evidence type="ECO:0000256" key="1">
    <source>
        <dbReference type="ARBA" id="ARBA00022737"/>
    </source>
</evidence>
<comment type="caution">
    <text evidence="3">The sequence shown here is derived from an EMBL/GenBank/DDBJ whole genome shotgun (WGS) entry which is preliminary data.</text>
</comment>
<dbReference type="SMART" id="SM00368">
    <property type="entry name" value="LRR_RI"/>
    <property type="match status" value="2"/>
</dbReference>
<evidence type="ECO:0000256" key="2">
    <source>
        <dbReference type="SAM" id="Coils"/>
    </source>
</evidence>
<evidence type="ECO:0000313" key="3">
    <source>
        <dbReference type="EMBL" id="EJK72022.1"/>
    </source>
</evidence>
<name>K0TLP2_THAOC</name>
<dbReference type="OrthoDB" id="120976at2759"/>
<proteinExistence type="predicted"/>
<reference evidence="3 4" key="1">
    <citation type="journal article" date="2012" name="Genome Biol.">
        <title>Genome and low-iron response of an oceanic diatom adapted to chronic iron limitation.</title>
        <authorList>
            <person name="Lommer M."/>
            <person name="Specht M."/>
            <person name="Roy A.S."/>
            <person name="Kraemer L."/>
            <person name="Andreson R."/>
            <person name="Gutowska M.A."/>
            <person name="Wolf J."/>
            <person name="Bergner S.V."/>
            <person name="Schilhabel M.B."/>
            <person name="Klostermeier U.C."/>
            <person name="Beiko R.G."/>
            <person name="Rosenstiel P."/>
            <person name="Hippler M."/>
            <person name="Laroche J."/>
        </authorList>
    </citation>
    <scope>NUCLEOTIDE SEQUENCE [LARGE SCALE GENOMIC DNA]</scope>
    <source>
        <strain evidence="3 4">CCMP1005</strain>
    </source>
</reference>
<dbReference type="SUPFAM" id="SSF52047">
    <property type="entry name" value="RNI-like"/>
    <property type="match status" value="1"/>
</dbReference>
<dbReference type="AlphaFoldDB" id="K0TLP2"/>
<organism evidence="3 4">
    <name type="scientific">Thalassiosira oceanica</name>
    <name type="common">Marine diatom</name>
    <dbReference type="NCBI Taxonomy" id="159749"/>
    <lineage>
        <taxon>Eukaryota</taxon>
        <taxon>Sar</taxon>
        <taxon>Stramenopiles</taxon>
        <taxon>Ochrophyta</taxon>
        <taxon>Bacillariophyta</taxon>
        <taxon>Coscinodiscophyceae</taxon>
        <taxon>Thalassiosirophycidae</taxon>
        <taxon>Thalassiosirales</taxon>
        <taxon>Thalassiosiraceae</taxon>
        <taxon>Thalassiosira</taxon>
    </lineage>
</organism>